<dbReference type="SUPFAM" id="SSF103473">
    <property type="entry name" value="MFS general substrate transporter"/>
    <property type="match status" value="1"/>
</dbReference>
<keyword evidence="6 7" id="KW-0472">Membrane</keyword>
<evidence type="ECO:0000256" key="3">
    <source>
        <dbReference type="ARBA" id="ARBA00022475"/>
    </source>
</evidence>
<feature type="transmembrane region" description="Helical" evidence="7">
    <location>
        <begin position="289"/>
        <end position="308"/>
    </location>
</feature>
<keyword evidence="5 7" id="KW-1133">Transmembrane helix</keyword>
<dbReference type="Gene3D" id="1.20.1250.20">
    <property type="entry name" value="MFS general substrate transporter like domains"/>
    <property type="match status" value="2"/>
</dbReference>
<sequence length="445" mass="47695">MAKKSDSDSSLDFNAPTTSQIAKVATGSIIGSIIEQYDFLVTGIIAATVWGTVFFHTSLLAGIAAALSIYGLGIIIRPVGAYIFGHIADRRGRRDSLVYALVLMGVATLLIGLTPGYATLGIAAAVLLLIFRLLQGISFGAEFGTASTWVVEYAAKSKHRAFWGAWTGFAIPFGLLLGFGSVLAITGSMSHAAFMSYGWRILFGIGFIVAVIGVIIRMRLSDSLLFDKFKQKRKVLEYPASRVWKEMPGRILGTSLVNAMFGGAFFLAFVFGTSYMTAVGFSAITAEEIGLIAAAGMFVFMLIASVLADKYGRKPILMVAAIVLFVFAIPYFALINTGNFWLATLADLIGFGFVFGFGYGAIPVFYTENFPTKYRASGASAGYQISQVYGGGLVPILAGMILAAVGIHIAYLYIGIMIMIYTIAAMAAILYFKDTTKLDLVKYSG</sequence>
<evidence type="ECO:0000259" key="8">
    <source>
        <dbReference type="PROSITE" id="PS50850"/>
    </source>
</evidence>
<dbReference type="GO" id="GO:0005886">
    <property type="term" value="C:plasma membrane"/>
    <property type="evidence" value="ECO:0007669"/>
    <property type="project" value="UniProtKB-SubCell"/>
</dbReference>
<evidence type="ECO:0000256" key="6">
    <source>
        <dbReference type="ARBA" id="ARBA00023136"/>
    </source>
</evidence>
<name>C7DHU2_MICA2</name>
<gene>
    <name evidence="9" type="ORF">UNLARM2_0633</name>
</gene>
<dbReference type="Pfam" id="PF07690">
    <property type="entry name" value="MFS_1"/>
    <property type="match status" value="1"/>
</dbReference>
<evidence type="ECO:0000256" key="4">
    <source>
        <dbReference type="ARBA" id="ARBA00022692"/>
    </source>
</evidence>
<evidence type="ECO:0000256" key="1">
    <source>
        <dbReference type="ARBA" id="ARBA00004651"/>
    </source>
</evidence>
<proteinExistence type="predicted"/>
<dbReference type="InterPro" id="IPR020846">
    <property type="entry name" value="MFS_dom"/>
</dbReference>
<dbReference type="InterPro" id="IPR036259">
    <property type="entry name" value="MFS_trans_sf"/>
</dbReference>
<dbReference type="PROSITE" id="PS50850">
    <property type="entry name" value="MFS"/>
    <property type="match status" value="1"/>
</dbReference>
<evidence type="ECO:0000313" key="9">
    <source>
        <dbReference type="EMBL" id="EET90194.1"/>
    </source>
</evidence>
<feature type="transmembrane region" description="Helical" evidence="7">
    <location>
        <begin position="411"/>
        <end position="432"/>
    </location>
</feature>
<feature type="transmembrane region" description="Helical" evidence="7">
    <location>
        <begin position="251"/>
        <end position="277"/>
    </location>
</feature>
<evidence type="ECO:0000256" key="2">
    <source>
        <dbReference type="ARBA" id="ARBA00022448"/>
    </source>
</evidence>
<feature type="transmembrane region" description="Helical" evidence="7">
    <location>
        <begin position="387"/>
        <end position="405"/>
    </location>
</feature>
<dbReference type="Proteomes" id="UP000332487">
    <property type="component" value="Unassembled WGS sequence"/>
</dbReference>
<dbReference type="PANTHER" id="PTHR43045">
    <property type="entry name" value="SHIKIMATE TRANSPORTER"/>
    <property type="match status" value="1"/>
</dbReference>
<keyword evidence="2" id="KW-0813">Transport</keyword>
<feature type="transmembrane region" description="Helical" evidence="7">
    <location>
        <begin position="162"/>
        <end position="185"/>
    </location>
</feature>
<dbReference type="EMBL" id="GG697240">
    <property type="protein sequence ID" value="EET90194.1"/>
    <property type="molecule type" value="Genomic_DNA"/>
</dbReference>
<dbReference type="InterPro" id="IPR011701">
    <property type="entry name" value="MFS"/>
</dbReference>
<protein>
    <submittedName>
        <fullName evidence="9">General substrate transporter</fullName>
    </submittedName>
</protein>
<feature type="transmembrane region" description="Helical" evidence="7">
    <location>
        <begin position="315"/>
        <end position="334"/>
    </location>
</feature>
<dbReference type="InterPro" id="IPR005829">
    <property type="entry name" value="Sugar_transporter_CS"/>
</dbReference>
<reference evidence="9 10" key="2">
    <citation type="journal article" date="2010" name="Proc. Natl. Acad. Sci. U.S.A.">
        <title>Enigmatic, ultrasmall, uncultivated Archaea.</title>
        <authorList>
            <person name="Baker B.J."/>
            <person name="Comolli L.R."/>
            <person name="Dick G.J."/>
            <person name="Hauser L.J."/>
            <person name="Hyatt D."/>
            <person name="Dill B.D."/>
            <person name="Land M.L."/>
            <person name="Verberkmoes N.C."/>
            <person name="Hettich R.L."/>
            <person name="Banfield J.F."/>
        </authorList>
    </citation>
    <scope>NUCLEOTIDE SEQUENCE [LARGE SCALE GENOMIC DNA]</scope>
    <source>
        <strain evidence="9">ARMAN-2</strain>
    </source>
</reference>
<evidence type="ECO:0000256" key="7">
    <source>
        <dbReference type="SAM" id="Phobius"/>
    </source>
</evidence>
<feature type="transmembrane region" description="Helical" evidence="7">
    <location>
        <begin position="340"/>
        <end position="366"/>
    </location>
</feature>
<keyword evidence="10" id="KW-1185">Reference proteome</keyword>
<feature type="domain" description="Major facilitator superfamily (MFS) profile" evidence="8">
    <location>
        <begin position="24"/>
        <end position="437"/>
    </location>
</feature>
<dbReference type="GO" id="GO:0022857">
    <property type="term" value="F:transmembrane transporter activity"/>
    <property type="evidence" value="ECO:0007669"/>
    <property type="project" value="InterPro"/>
</dbReference>
<feature type="transmembrane region" description="Helical" evidence="7">
    <location>
        <begin position="37"/>
        <end position="55"/>
    </location>
</feature>
<keyword evidence="3" id="KW-1003">Cell membrane</keyword>
<evidence type="ECO:0000256" key="5">
    <source>
        <dbReference type="ARBA" id="ARBA00022989"/>
    </source>
</evidence>
<feature type="transmembrane region" description="Helical" evidence="7">
    <location>
        <begin position="197"/>
        <end position="216"/>
    </location>
</feature>
<feature type="transmembrane region" description="Helical" evidence="7">
    <location>
        <begin position="61"/>
        <end position="84"/>
    </location>
</feature>
<accession>C7DHU2</accession>
<evidence type="ECO:0000313" key="10">
    <source>
        <dbReference type="Proteomes" id="UP000332487"/>
    </source>
</evidence>
<dbReference type="AlphaFoldDB" id="C7DHU2"/>
<dbReference type="PROSITE" id="PS00216">
    <property type="entry name" value="SUGAR_TRANSPORT_1"/>
    <property type="match status" value="1"/>
</dbReference>
<comment type="subcellular location">
    <subcellularLocation>
        <location evidence="1">Cell membrane</location>
        <topology evidence="1">Multi-pass membrane protein</topology>
    </subcellularLocation>
</comment>
<keyword evidence="4 7" id="KW-0812">Transmembrane</keyword>
<dbReference type="PANTHER" id="PTHR43045:SF1">
    <property type="entry name" value="SHIKIMATE TRANSPORTER"/>
    <property type="match status" value="1"/>
</dbReference>
<reference evidence="9 10" key="1">
    <citation type="journal article" date="2009" name="Genome Biol.">
        <title>Community-wide analysis of microbial genome sequence signatures.</title>
        <authorList>
            <person name="Dick G.J."/>
            <person name="Andersson A.F."/>
            <person name="Baker B.J."/>
            <person name="Simmons S.L."/>
            <person name="Thomas B.C."/>
            <person name="Yelton A.P."/>
            <person name="Banfield J.F."/>
        </authorList>
    </citation>
    <scope>NUCLEOTIDE SEQUENCE [LARGE SCALE GENOMIC DNA]</scope>
    <source>
        <strain evidence="9">ARMAN-2</strain>
    </source>
</reference>
<organism evidence="9 10">
    <name type="scientific">Candidatus Micrarchaeum acidiphilum ARMAN-2</name>
    <dbReference type="NCBI Taxonomy" id="425595"/>
    <lineage>
        <taxon>Archaea</taxon>
        <taxon>Candidatus Micrarchaeota</taxon>
        <taxon>Candidatus Micrarchaeia</taxon>
        <taxon>Candidatus Micrarchaeales</taxon>
        <taxon>Candidatus Micrarchaeaceae</taxon>
        <taxon>Candidatus Micrarchaeum</taxon>
    </lineage>
</organism>
<feature type="transmembrane region" description="Helical" evidence="7">
    <location>
        <begin position="120"/>
        <end position="141"/>
    </location>
</feature>
<feature type="transmembrane region" description="Helical" evidence="7">
    <location>
        <begin position="96"/>
        <end position="114"/>
    </location>
</feature>